<comment type="caution">
    <text evidence="2">The sequence shown here is derived from an EMBL/GenBank/DDBJ whole genome shotgun (WGS) entry which is preliminary data.</text>
</comment>
<dbReference type="EMBL" id="CALNXJ010000007">
    <property type="protein sequence ID" value="CAH3044715.1"/>
    <property type="molecule type" value="Genomic_DNA"/>
</dbReference>
<gene>
    <name evidence="2" type="ORF">PMEA_00031342</name>
</gene>
<feature type="region of interest" description="Disordered" evidence="1">
    <location>
        <begin position="35"/>
        <end position="65"/>
    </location>
</feature>
<dbReference type="AlphaFoldDB" id="A0AAU9W5V5"/>
<dbReference type="Proteomes" id="UP001159428">
    <property type="component" value="Unassembled WGS sequence"/>
</dbReference>
<name>A0AAU9W5V5_9CNID</name>
<feature type="non-terminal residue" evidence="2">
    <location>
        <position position="159"/>
    </location>
</feature>
<evidence type="ECO:0000313" key="2">
    <source>
        <dbReference type="EMBL" id="CAH3044715.1"/>
    </source>
</evidence>
<protein>
    <submittedName>
        <fullName evidence="2">Uncharacterized protein</fullName>
    </submittedName>
</protein>
<accession>A0AAU9W5V5</accession>
<sequence>MSLLRTQTSFTTQGQMPCIWIYVPELQQRQPLGKSFPFQLPERNKRQRNRGNPASHPCSKSIEQCNRQRSTSRRCRDEDERGLRNHFETITFESVTVDAIVSYAPPTDEAFVTMNVDLHNSSCPTAVKVILDTRAQGNLLPLRLYHSMYPQNLTPEGFP</sequence>
<keyword evidence="3" id="KW-1185">Reference proteome</keyword>
<proteinExistence type="predicted"/>
<reference evidence="2 3" key="1">
    <citation type="submission" date="2022-05" db="EMBL/GenBank/DDBJ databases">
        <authorList>
            <consortium name="Genoscope - CEA"/>
            <person name="William W."/>
        </authorList>
    </citation>
    <scope>NUCLEOTIDE SEQUENCE [LARGE SCALE GENOMIC DNA]</scope>
</reference>
<evidence type="ECO:0000256" key="1">
    <source>
        <dbReference type="SAM" id="MobiDB-lite"/>
    </source>
</evidence>
<evidence type="ECO:0000313" key="3">
    <source>
        <dbReference type="Proteomes" id="UP001159428"/>
    </source>
</evidence>
<organism evidence="2 3">
    <name type="scientific">Pocillopora meandrina</name>
    <dbReference type="NCBI Taxonomy" id="46732"/>
    <lineage>
        <taxon>Eukaryota</taxon>
        <taxon>Metazoa</taxon>
        <taxon>Cnidaria</taxon>
        <taxon>Anthozoa</taxon>
        <taxon>Hexacorallia</taxon>
        <taxon>Scleractinia</taxon>
        <taxon>Astrocoeniina</taxon>
        <taxon>Pocilloporidae</taxon>
        <taxon>Pocillopora</taxon>
    </lineage>
</organism>